<name>A0AAW2KH01_SESRA</name>
<comment type="caution">
    <text evidence="2">The sequence shown here is derived from an EMBL/GenBank/DDBJ whole genome shotgun (WGS) entry which is preliminary data.</text>
</comment>
<dbReference type="AlphaFoldDB" id="A0AAW2KH01"/>
<evidence type="ECO:0000259" key="1">
    <source>
        <dbReference type="Pfam" id="PF24804"/>
    </source>
</evidence>
<reference evidence="2" key="2">
    <citation type="journal article" date="2024" name="Plant">
        <title>Genomic evolution and insights into agronomic trait innovations of Sesamum species.</title>
        <authorList>
            <person name="Miao H."/>
            <person name="Wang L."/>
            <person name="Qu L."/>
            <person name="Liu H."/>
            <person name="Sun Y."/>
            <person name="Le M."/>
            <person name="Wang Q."/>
            <person name="Wei S."/>
            <person name="Zheng Y."/>
            <person name="Lin W."/>
            <person name="Duan Y."/>
            <person name="Cao H."/>
            <person name="Xiong S."/>
            <person name="Wang X."/>
            <person name="Wei L."/>
            <person name="Li C."/>
            <person name="Ma Q."/>
            <person name="Ju M."/>
            <person name="Zhao R."/>
            <person name="Li G."/>
            <person name="Mu C."/>
            <person name="Tian Q."/>
            <person name="Mei H."/>
            <person name="Zhang T."/>
            <person name="Gao T."/>
            <person name="Zhang H."/>
        </authorList>
    </citation>
    <scope>NUCLEOTIDE SEQUENCE</scope>
    <source>
        <strain evidence="2">G02</strain>
    </source>
</reference>
<dbReference type="Pfam" id="PF24804">
    <property type="entry name" value="DUF7705"/>
    <property type="match status" value="1"/>
</dbReference>
<dbReference type="PANTHER" id="PTHR33916:SF12">
    <property type="entry name" value="NEPROSIN DOMAIN-CONTAINING PROTEIN"/>
    <property type="match status" value="1"/>
</dbReference>
<dbReference type="EMBL" id="JACGWJ010000028">
    <property type="protein sequence ID" value="KAL0305587.1"/>
    <property type="molecule type" value="Genomic_DNA"/>
</dbReference>
<protein>
    <recommendedName>
        <fullName evidence="1">DUF7705 domain-containing protein</fullName>
    </recommendedName>
</protein>
<proteinExistence type="predicted"/>
<sequence>MAVSHLHSCRNCIQRDHILLDNCLVKNQLYGTVQSFGLLLSFTTSSGSTLLSSVSISSGQDKYVSAVGDSEMRRDGLRLAIEAWNQCNEVGEEAPGMGSPRAADCFDIYKASPQQGQTNQCSLCNLLPYILVHRVTEKENRLGVGNLLWGCRMRRSITDLYAAEKELYLGSKCQVEDTPKPWQFWMIMLKSGNMDTYAARCPKNGHKVGLLVLMASSHASAEGA</sequence>
<reference evidence="2" key="1">
    <citation type="submission" date="2020-06" db="EMBL/GenBank/DDBJ databases">
        <authorList>
            <person name="Li T."/>
            <person name="Hu X."/>
            <person name="Zhang T."/>
            <person name="Song X."/>
            <person name="Zhang H."/>
            <person name="Dai N."/>
            <person name="Sheng W."/>
            <person name="Hou X."/>
            <person name="Wei L."/>
        </authorList>
    </citation>
    <scope>NUCLEOTIDE SEQUENCE</scope>
    <source>
        <strain evidence="2">G02</strain>
        <tissue evidence="2">Leaf</tissue>
    </source>
</reference>
<organism evidence="2">
    <name type="scientific">Sesamum radiatum</name>
    <name type="common">Black benniseed</name>
    <dbReference type="NCBI Taxonomy" id="300843"/>
    <lineage>
        <taxon>Eukaryota</taxon>
        <taxon>Viridiplantae</taxon>
        <taxon>Streptophyta</taxon>
        <taxon>Embryophyta</taxon>
        <taxon>Tracheophyta</taxon>
        <taxon>Spermatophyta</taxon>
        <taxon>Magnoliopsida</taxon>
        <taxon>eudicotyledons</taxon>
        <taxon>Gunneridae</taxon>
        <taxon>Pentapetalae</taxon>
        <taxon>asterids</taxon>
        <taxon>lamiids</taxon>
        <taxon>Lamiales</taxon>
        <taxon>Pedaliaceae</taxon>
        <taxon>Sesamum</taxon>
    </lineage>
</organism>
<evidence type="ECO:0000313" key="2">
    <source>
        <dbReference type="EMBL" id="KAL0305587.1"/>
    </source>
</evidence>
<dbReference type="PANTHER" id="PTHR33916">
    <property type="entry name" value="EXPANSIN-LIKE EG45 DOMAIN-CONTAINING PROTEIN"/>
    <property type="match status" value="1"/>
</dbReference>
<accession>A0AAW2KH01</accession>
<dbReference type="InterPro" id="IPR056122">
    <property type="entry name" value="DUF7705"/>
</dbReference>
<gene>
    <name evidence="2" type="ORF">Sradi_5976000</name>
</gene>
<feature type="domain" description="DUF7705" evidence="1">
    <location>
        <begin position="64"/>
        <end position="211"/>
    </location>
</feature>